<proteinExistence type="predicted"/>
<comment type="caution">
    <text evidence="1">The sequence shown here is derived from an EMBL/GenBank/DDBJ whole genome shotgun (WGS) entry which is preliminary data.</text>
</comment>
<reference evidence="1 2" key="1">
    <citation type="journal article" date="2019" name="Genome Biol. Evol.">
        <title>Insights into the evolution of the New World diploid cottons (Gossypium, subgenus Houzingenia) based on genome sequencing.</title>
        <authorList>
            <person name="Grover C.E."/>
            <person name="Arick M.A. 2nd"/>
            <person name="Thrash A."/>
            <person name="Conover J.L."/>
            <person name="Sanders W.S."/>
            <person name="Peterson D.G."/>
            <person name="Frelichowski J.E."/>
            <person name="Scheffler J.A."/>
            <person name="Scheffler B.E."/>
            <person name="Wendel J.F."/>
        </authorList>
    </citation>
    <scope>NUCLEOTIDE SEQUENCE [LARGE SCALE GENOMIC DNA]</scope>
    <source>
        <strain evidence="1">0</strain>
        <tissue evidence="1">Leaf</tissue>
    </source>
</reference>
<name>A0A7J9HSH9_9ROSI</name>
<sequence length="42" mass="4920">MRHGRRHSWLACSRNGEDANKLGAPWKWRLANATHKQSLYSK</sequence>
<dbReference type="EMBL" id="JABFAD010000011">
    <property type="protein sequence ID" value="MBA0812829.1"/>
    <property type="molecule type" value="Genomic_DNA"/>
</dbReference>
<gene>
    <name evidence="1" type="ORF">Gohar_026763</name>
</gene>
<feature type="non-terminal residue" evidence="1">
    <location>
        <position position="42"/>
    </location>
</feature>
<dbReference type="AlphaFoldDB" id="A0A7J9HSH9"/>
<keyword evidence="2" id="KW-1185">Reference proteome</keyword>
<protein>
    <submittedName>
        <fullName evidence="1">Uncharacterized protein</fullName>
    </submittedName>
</protein>
<dbReference type="Proteomes" id="UP000593560">
    <property type="component" value="Unassembled WGS sequence"/>
</dbReference>
<organism evidence="1 2">
    <name type="scientific">Gossypium harknessii</name>
    <dbReference type="NCBI Taxonomy" id="34285"/>
    <lineage>
        <taxon>Eukaryota</taxon>
        <taxon>Viridiplantae</taxon>
        <taxon>Streptophyta</taxon>
        <taxon>Embryophyta</taxon>
        <taxon>Tracheophyta</taxon>
        <taxon>Spermatophyta</taxon>
        <taxon>Magnoliopsida</taxon>
        <taxon>eudicotyledons</taxon>
        <taxon>Gunneridae</taxon>
        <taxon>Pentapetalae</taxon>
        <taxon>rosids</taxon>
        <taxon>malvids</taxon>
        <taxon>Malvales</taxon>
        <taxon>Malvaceae</taxon>
        <taxon>Malvoideae</taxon>
        <taxon>Gossypium</taxon>
    </lineage>
</organism>
<evidence type="ECO:0000313" key="2">
    <source>
        <dbReference type="Proteomes" id="UP000593560"/>
    </source>
</evidence>
<accession>A0A7J9HSH9</accession>
<evidence type="ECO:0000313" key="1">
    <source>
        <dbReference type="EMBL" id="MBA0812829.1"/>
    </source>
</evidence>